<feature type="transmembrane region" description="Helical" evidence="1">
    <location>
        <begin position="34"/>
        <end position="60"/>
    </location>
</feature>
<dbReference type="AlphaFoldDB" id="A0A4R8L704"/>
<feature type="transmembrane region" description="Helical" evidence="1">
    <location>
        <begin position="103"/>
        <end position="118"/>
    </location>
</feature>
<proteinExistence type="predicted"/>
<feature type="transmembrane region" description="Helical" evidence="1">
    <location>
        <begin position="81"/>
        <end position="97"/>
    </location>
</feature>
<reference evidence="2 3" key="1">
    <citation type="submission" date="2019-03" db="EMBL/GenBank/DDBJ databases">
        <title>Genomic Encyclopedia of Type Strains, Phase IV (KMG-IV): sequencing the most valuable type-strain genomes for metagenomic binning, comparative biology and taxonomic classification.</title>
        <authorList>
            <person name="Goeker M."/>
        </authorList>
    </citation>
    <scope>NUCLEOTIDE SEQUENCE [LARGE SCALE GENOMIC DNA]</scope>
    <source>
        <strain evidence="2 3">DSM 17974</strain>
    </source>
</reference>
<keyword evidence="1" id="KW-0472">Membrane</keyword>
<dbReference type="RefSeq" id="WP_134161328.1">
    <property type="nucleotide sequence ID" value="NZ_SORF01000040.1"/>
</dbReference>
<protein>
    <submittedName>
        <fullName evidence="2">Uncharacterized protein</fullName>
    </submittedName>
</protein>
<keyword evidence="1" id="KW-1133">Transmembrane helix</keyword>
<dbReference type="Proteomes" id="UP000294581">
    <property type="component" value="Unassembled WGS sequence"/>
</dbReference>
<dbReference type="EMBL" id="SORF01000040">
    <property type="protein sequence ID" value="TDY37858.1"/>
    <property type="molecule type" value="Genomic_DNA"/>
</dbReference>
<evidence type="ECO:0000313" key="3">
    <source>
        <dbReference type="Proteomes" id="UP000294581"/>
    </source>
</evidence>
<gene>
    <name evidence="2" type="ORF">C7445_1402</name>
</gene>
<keyword evidence="1" id="KW-0812">Transmembrane</keyword>
<comment type="caution">
    <text evidence="2">The sequence shown here is derived from an EMBL/GenBank/DDBJ whole genome shotgun (WGS) entry which is preliminary data.</text>
</comment>
<name>A0A4R8L704_9BACL</name>
<organism evidence="2 3">
    <name type="scientific">Alicyclobacillus sacchari</name>
    <dbReference type="NCBI Taxonomy" id="392010"/>
    <lineage>
        <taxon>Bacteria</taxon>
        <taxon>Bacillati</taxon>
        <taxon>Bacillota</taxon>
        <taxon>Bacilli</taxon>
        <taxon>Bacillales</taxon>
        <taxon>Alicyclobacillaceae</taxon>
        <taxon>Alicyclobacillus</taxon>
    </lineage>
</organism>
<dbReference type="OrthoDB" id="2374306at2"/>
<keyword evidence="3" id="KW-1185">Reference proteome</keyword>
<evidence type="ECO:0000313" key="2">
    <source>
        <dbReference type="EMBL" id="TDY37858.1"/>
    </source>
</evidence>
<sequence length="176" mass="21456">MKGVWHFVHHWYLKIPYSPAEAHLFRHVWHIVPFWMPGFIALSIVPAGYILMILLSVLFSGFEWFKYEKALDVIKERGRKYSYYGLWLAYAIWAPMLWPRAATFGWTVVGWFTMRHFWKKRRRRIAWMSTLDKADLALMPGWSEWLERQQRFEVVLDRTLPWRRAKARKHRPDKAY</sequence>
<accession>A0A4R8L704</accession>
<evidence type="ECO:0000256" key="1">
    <source>
        <dbReference type="SAM" id="Phobius"/>
    </source>
</evidence>